<keyword evidence="3" id="KW-1185">Reference proteome</keyword>
<accession>A0A1I9SA45</accession>
<evidence type="ECO:0000313" key="2">
    <source>
        <dbReference type="EMBL" id="AOZ63651.1"/>
    </source>
</evidence>
<evidence type="ECO:0000259" key="1">
    <source>
        <dbReference type="Pfam" id="PF00534"/>
    </source>
</evidence>
<dbReference type="Proteomes" id="UP000224902">
    <property type="component" value="Segment"/>
</dbReference>
<name>A0A1I9SA45_9CAUD</name>
<dbReference type="Gene3D" id="3.40.50.2000">
    <property type="entry name" value="Glycogen Phosphorylase B"/>
    <property type="match status" value="1"/>
</dbReference>
<evidence type="ECO:0000313" key="3">
    <source>
        <dbReference type="Proteomes" id="UP000224902"/>
    </source>
</evidence>
<protein>
    <submittedName>
        <fullName evidence="2">Glycosyltransferase</fullName>
    </submittedName>
</protein>
<reference evidence="3" key="1">
    <citation type="submission" date="2016-08" db="EMBL/GenBank/DDBJ databases">
        <authorList>
            <person name="Seilhamer J.J."/>
        </authorList>
    </citation>
    <scope>NUCLEOTIDE SEQUENCE [LARGE SCALE GENOMIC DNA]</scope>
</reference>
<dbReference type="GO" id="GO:0016757">
    <property type="term" value="F:glycosyltransferase activity"/>
    <property type="evidence" value="ECO:0007669"/>
    <property type="project" value="InterPro"/>
</dbReference>
<organism evidence="2 3">
    <name type="scientific">Rhodococcus phage Weasels2</name>
    <dbReference type="NCBI Taxonomy" id="1897437"/>
    <lineage>
        <taxon>Viruses</taxon>
        <taxon>Duplodnaviria</taxon>
        <taxon>Heunggongvirae</taxon>
        <taxon>Uroviricota</taxon>
        <taxon>Caudoviricetes</taxon>
        <taxon>Weaselvirus</taxon>
        <taxon>Weaselvirus weasel</taxon>
    </lineage>
</organism>
<dbReference type="EMBL" id="KX774321">
    <property type="protein sequence ID" value="AOZ63651.1"/>
    <property type="molecule type" value="Genomic_DNA"/>
</dbReference>
<dbReference type="InterPro" id="IPR001296">
    <property type="entry name" value="Glyco_trans_1"/>
</dbReference>
<proteinExistence type="predicted"/>
<feature type="domain" description="Glycosyl transferase family 1" evidence="1">
    <location>
        <begin position="122"/>
        <end position="256"/>
    </location>
</feature>
<dbReference type="PANTHER" id="PTHR46656">
    <property type="entry name" value="PUTATIVE-RELATED"/>
    <property type="match status" value="1"/>
</dbReference>
<dbReference type="SUPFAM" id="SSF53756">
    <property type="entry name" value="UDP-Glycosyltransferase/glycogen phosphorylase"/>
    <property type="match status" value="1"/>
</dbReference>
<dbReference type="OrthoDB" id="4334at10239"/>
<sequence length="331" mass="38557">MRININSAVELDYTEVGFGHAISNIYQSLANLGHTVSVNDKTAPLQFHWMQPDLCQPIGHAYNILYFPWESTKLRTAWKDMCNRPLLDEIWTTTPWCRDILVAEGIEKKEPIKVFQHGISSEWSPKYRTRRGPLKFLIVDAEANRKGWQEAFDAFRTVFQDDPTKATLTIKTRQHSRVRWFDEMNRVHSPQELANVNVVVGRISNEEMVQMYQNHDVFLGPSYGEGFGFLPFQMLATGGPTICTREWAPYAHYLGDLALDSTYGETKWQGEHPGLVCYPDQRHLEELIRFVYDDFENQADQFFSRSFDLHAEYDWNKLTKNAFENVVSRFE</sequence>
<dbReference type="PANTHER" id="PTHR46656:SF3">
    <property type="entry name" value="PUTATIVE-RELATED"/>
    <property type="match status" value="1"/>
</dbReference>
<dbReference type="Pfam" id="PF00534">
    <property type="entry name" value="Glycos_transf_1"/>
    <property type="match status" value="1"/>
</dbReference>
<gene>
    <name evidence="2" type="ORF">SEA_WEASELS2_62</name>
</gene>